<dbReference type="InterPro" id="IPR039568">
    <property type="entry name" value="Peptidase_MA-like_dom"/>
</dbReference>
<dbReference type="EMBL" id="CP037423">
    <property type="protein sequence ID" value="QDV43879.1"/>
    <property type="molecule type" value="Genomic_DNA"/>
</dbReference>
<proteinExistence type="predicted"/>
<keyword evidence="1" id="KW-0732">Signal</keyword>
<evidence type="ECO:0000313" key="3">
    <source>
        <dbReference type="EMBL" id="QDV43879.1"/>
    </source>
</evidence>
<name>A0A518HSP6_9BACT</name>
<evidence type="ECO:0000313" key="4">
    <source>
        <dbReference type="Proteomes" id="UP000319004"/>
    </source>
</evidence>
<keyword evidence="4" id="KW-1185">Reference proteome</keyword>
<gene>
    <name evidence="3" type="ORF">Enr13x_37390</name>
</gene>
<sequence precursor="true">MKQLQTGSLRHFLRPPCILPAVLSAMLCWTQLGLAQVVPEKDDVDDHQAVEIVLSFRNGTRSNEVMDILAKLAEKRTGKTVIHFVSGARQESIVHIKAPQDSSANSLTKLVSFFRESGVGQITFSARAIGPDIDPDKDLQNVSIRVIARHDPGRSPQLVTKLFNPPPPDFVKLHLRGLRASASIAGPDEVEKELILLRGEGPFQLHPFLEAAALLRQSPLIADCDVIVKFPFVDWGDEKEKIPARILAALQKQNSSEPPMQPIGSAAGIPGPPHLPLAAPGQIASPGPVVNPFGAPPAAAGVYPAPKSRRVEHSQLARQAILADKKSQTKANELRSAGNANTDQAIARKILGPMVVEAFDAKQALYQAELDSLSQRVSRLKELVTERQKAKGQIIARRIDELLNPDLKWDATASNAAKSASIPDHPVVPITSTRTNHFFVSGDPFAETVPADTLENVAKTAEGAFRELTQEWFGTIPVDFKESCGIDVQVAETTRSAQGATTYRFTPDGKVTGAMMHLQGSPTNLDERLTHEVMHLVLAANFNVKLPLWIDEGIAMLAGDSSGVPDAARRTVAEAANNETLIPLHELFSMKSYPTDREHLKLMHQQSGLLVDWLVAQGGKRKLIECMRSVPSDKMASQLPDAVVSTYGFESLADLEAQWIETLKSLRSEVSTSPFAD</sequence>
<protein>
    <recommendedName>
        <fullName evidence="2">Peptidase MA-like domain-containing protein</fullName>
    </recommendedName>
</protein>
<dbReference type="Pfam" id="PF13485">
    <property type="entry name" value="Peptidase_MA_2"/>
    <property type="match status" value="1"/>
</dbReference>
<evidence type="ECO:0000259" key="2">
    <source>
        <dbReference type="Pfam" id="PF13485"/>
    </source>
</evidence>
<organism evidence="3 4">
    <name type="scientific">Stieleria neptunia</name>
    <dbReference type="NCBI Taxonomy" id="2527979"/>
    <lineage>
        <taxon>Bacteria</taxon>
        <taxon>Pseudomonadati</taxon>
        <taxon>Planctomycetota</taxon>
        <taxon>Planctomycetia</taxon>
        <taxon>Pirellulales</taxon>
        <taxon>Pirellulaceae</taxon>
        <taxon>Stieleria</taxon>
    </lineage>
</organism>
<accession>A0A518HSP6</accession>
<dbReference type="Proteomes" id="UP000319004">
    <property type="component" value="Chromosome"/>
</dbReference>
<reference evidence="3 4" key="1">
    <citation type="submission" date="2019-03" db="EMBL/GenBank/DDBJ databases">
        <title>Deep-cultivation of Planctomycetes and their phenomic and genomic characterization uncovers novel biology.</title>
        <authorList>
            <person name="Wiegand S."/>
            <person name="Jogler M."/>
            <person name="Boedeker C."/>
            <person name="Pinto D."/>
            <person name="Vollmers J."/>
            <person name="Rivas-Marin E."/>
            <person name="Kohn T."/>
            <person name="Peeters S.H."/>
            <person name="Heuer A."/>
            <person name="Rast P."/>
            <person name="Oberbeckmann S."/>
            <person name="Bunk B."/>
            <person name="Jeske O."/>
            <person name="Meyerdierks A."/>
            <person name="Storesund J.E."/>
            <person name="Kallscheuer N."/>
            <person name="Luecker S."/>
            <person name="Lage O.M."/>
            <person name="Pohl T."/>
            <person name="Merkel B.J."/>
            <person name="Hornburger P."/>
            <person name="Mueller R.-W."/>
            <person name="Bruemmer F."/>
            <person name="Labrenz M."/>
            <person name="Spormann A.M."/>
            <person name="Op den Camp H."/>
            <person name="Overmann J."/>
            <person name="Amann R."/>
            <person name="Jetten M.S.M."/>
            <person name="Mascher T."/>
            <person name="Medema M.H."/>
            <person name="Devos D.P."/>
            <person name="Kaster A.-K."/>
            <person name="Ovreas L."/>
            <person name="Rohde M."/>
            <person name="Galperin M.Y."/>
            <person name="Jogler C."/>
        </authorList>
    </citation>
    <scope>NUCLEOTIDE SEQUENCE [LARGE SCALE GENOMIC DNA]</scope>
    <source>
        <strain evidence="3 4">Enr13</strain>
    </source>
</reference>
<dbReference type="AlphaFoldDB" id="A0A518HSP6"/>
<dbReference type="KEGG" id="snep:Enr13x_37390"/>
<feature type="signal peptide" evidence="1">
    <location>
        <begin position="1"/>
        <end position="35"/>
    </location>
</feature>
<evidence type="ECO:0000256" key="1">
    <source>
        <dbReference type="SAM" id="SignalP"/>
    </source>
</evidence>
<feature type="chain" id="PRO_5021975256" description="Peptidase MA-like domain-containing protein" evidence="1">
    <location>
        <begin position="36"/>
        <end position="677"/>
    </location>
</feature>
<feature type="domain" description="Peptidase MA-like" evidence="2">
    <location>
        <begin position="529"/>
        <end position="664"/>
    </location>
</feature>